<sequence length="271" mass="29650">MTLLKDVTDCSTYSVRGLDNQLIAQMNKIRPNLLVRIDSLNVELGQAVHPWMQAAAKKCLERAIAARGQQMIINSAYRTIAAQMLLFLQYKTGRCGITAASPPGNSNHNNASAIDIEDPYGWRSALESNGWRKLGDWDRMHYDCVDNNIQSIKEISVQAFQQLWSMSRPNDKLADDGDYGPATSSRLLYAPAEGFPGVGIPRVLKLTEPLQIGNDVGELQLALRKAGIDIDKADKVFGTGTDLAVKEFQTAKNMVADGIVGSGTRKALGLE</sequence>
<dbReference type="InterPro" id="IPR002477">
    <property type="entry name" value="Peptidoglycan-bd-like"/>
</dbReference>
<dbReference type="Pfam" id="PF02557">
    <property type="entry name" value="VanY"/>
    <property type="match status" value="1"/>
</dbReference>
<protein>
    <submittedName>
        <fullName evidence="3">Peptidoglycan-binding domain 1 protein</fullName>
    </submittedName>
</protein>
<dbReference type="InterPro" id="IPR003709">
    <property type="entry name" value="VanY-like_core_dom"/>
</dbReference>
<dbReference type="SUPFAM" id="SSF55166">
    <property type="entry name" value="Hedgehog/DD-peptidase"/>
    <property type="match status" value="1"/>
</dbReference>
<organism evidence="3 4">
    <name type="scientific">Crinalium epipsammum PCC 9333</name>
    <dbReference type="NCBI Taxonomy" id="1173022"/>
    <lineage>
        <taxon>Bacteria</taxon>
        <taxon>Bacillati</taxon>
        <taxon>Cyanobacteriota</taxon>
        <taxon>Cyanophyceae</taxon>
        <taxon>Gomontiellales</taxon>
        <taxon>Gomontiellaceae</taxon>
        <taxon>Crinalium</taxon>
    </lineage>
</organism>
<keyword evidence="4" id="KW-1185">Reference proteome</keyword>
<dbReference type="Proteomes" id="UP000010472">
    <property type="component" value="Chromosome"/>
</dbReference>
<dbReference type="AlphaFoldDB" id="K9W132"/>
<dbReference type="GO" id="GO:0006508">
    <property type="term" value="P:proteolysis"/>
    <property type="evidence" value="ECO:0007669"/>
    <property type="project" value="InterPro"/>
</dbReference>
<dbReference type="InterPro" id="IPR036365">
    <property type="entry name" value="PGBD-like_sf"/>
</dbReference>
<dbReference type="eggNOG" id="COG3409">
    <property type="taxonomic scope" value="Bacteria"/>
</dbReference>
<dbReference type="InterPro" id="IPR036366">
    <property type="entry name" value="PGBDSf"/>
</dbReference>
<dbReference type="OrthoDB" id="490494at2"/>
<dbReference type="Gene3D" id="1.10.101.10">
    <property type="entry name" value="PGBD-like superfamily/PGBD"/>
    <property type="match status" value="1"/>
</dbReference>
<dbReference type="KEGG" id="cep:Cri9333_2255"/>
<dbReference type="RefSeq" id="WP_015203239.1">
    <property type="nucleotide sequence ID" value="NC_019753.1"/>
</dbReference>
<dbReference type="STRING" id="1173022.Cri9333_2255"/>
<evidence type="ECO:0000313" key="4">
    <source>
        <dbReference type="Proteomes" id="UP000010472"/>
    </source>
</evidence>
<dbReference type="EMBL" id="CP003620">
    <property type="protein sequence ID" value="AFZ13125.1"/>
    <property type="molecule type" value="Genomic_DNA"/>
</dbReference>
<evidence type="ECO:0000259" key="1">
    <source>
        <dbReference type="Pfam" id="PF01471"/>
    </source>
</evidence>
<evidence type="ECO:0000259" key="2">
    <source>
        <dbReference type="Pfam" id="PF02557"/>
    </source>
</evidence>
<accession>K9W132</accession>
<dbReference type="InterPro" id="IPR009045">
    <property type="entry name" value="Zn_M74/Hedgehog-like"/>
</dbReference>
<name>K9W132_9CYAN</name>
<gene>
    <name evidence="3" type="ORF">Cri9333_2255</name>
</gene>
<dbReference type="GO" id="GO:0008233">
    <property type="term" value="F:peptidase activity"/>
    <property type="evidence" value="ECO:0007669"/>
    <property type="project" value="InterPro"/>
</dbReference>
<reference evidence="3 4" key="1">
    <citation type="submission" date="2012-06" db="EMBL/GenBank/DDBJ databases">
        <title>Finished chromosome of genome of Crinalium epipsammum PCC 9333.</title>
        <authorList>
            <consortium name="US DOE Joint Genome Institute"/>
            <person name="Gugger M."/>
            <person name="Coursin T."/>
            <person name="Rippka R."/>
            <person name="Tandeau De Marsac N."/>
            <person name="Huntemann M."/>
            <person name="Wei C.-L."/>
            <person name="Han J."/>
            <person name="Detter J.C."/>
            <person name="Han C."/>
            <person name="Tapia R."/>
            <person name="Davenport K."/>
            <person name="Daligault H."/>
            <person name="Erkkila T."/>
            <person name="Gu W."/>
            <person name="Munk A.C.C."/>
            <person name="Teshima H."/>
            <person name="Xu Y."/>
            <person name="Chain P."/>
            <person name="Chen A."/>
            <person name="Krypides N."/>
            <person name="Mavromatis K."/>
            <person name="Markowitz V."/>
            <person name="Szeto E."/>
            <person name="Ivanova N."/>
            <person name="Mikhailova N."/>
            <person name="Ovchinnikova G."/>
            <person name="Pagani I."/>
            <person name="Pati A."/>
            <person name="Goodwin L."/>
            <person name="Peters L."/>
            <person name="Pitluck S."/>
            <person name="Woyke T."/>
            <person name="Kerfeld C."/>
        </authorList>
    </citation>
    <scope>NUCLEOTIDE SEQUENCE [LARGE SCALE GENOMIC DNA]</scope>
    <source>
        <strain evidence="3 4">PCC 9333</strain>
    </source>
</reference>
<dbReference type="Gene3D" id="3.30.1380.10">
    <property type="match status" value="1"/>
</dbReference>
<dbReference type="CDD" id="cd14814">
    <property type="entry name" value="Peptidase_M15"/>
    <property type="match status" value="1"/>
</dbReference>
<dbReference type="Pfam" id="PF01471">
    <property type="entry name" value="PG_binding_1"/>
    <property type="match status" value="1"/>
</dbReference>
<dbReference type="eggNOG" id="COG1876">
    <property type="taxonomic scope" value="Bacteria"/>
</dbReference>
<feature type="domain" description="D-alanyl-D-alanine carboxypeptidase-like core" evidence="2">
    <location>
        <begin position="55"/>
        <end position="127"/>
    </location>
</feature>
<proteinExistence type="predicted"/>
<dbReference type="HOGENOM" id="CLU_064063_0_0_3"/>
<dbReference type="SUPFAM" id="SSF47090">
    <property type="entry name" value="PGBD-like"/>
    <property type="match status" value="1"/>
</dbReference>
<evidence type="ECO:0000313" key="3">
    <source>
        <dbReference type="EMBL" id="AFZ13125.1"/>
    </source>
</evidence>
<feature type="domain" description="Peptidoglycan binding-like" evidence="1">
    <location>
        <begin position="213"/>
        <end position="268"/>
    </location>
</feature>